<proteinExistence type="evidence at transcript level"/>
<evidence type="ECO:0000256" key="3">
    <source>
        <dbReference type="SAM" id="SignalP"/>
    </source>
</evidence>
<feature type="signal peptide" evidence="3">
    <location>
        <begin position="1"/>
        <end position="23"/>
    </location>
</feature>
<keyword evidence="2" id="KW-0964">Secreted</keyword>
<feature type="chain" id="PRO_5007510387" evidence="3">
    <location>
        <begin position="24"/>
        <end position="54"/>
    </location>
</feature>
<keyword evidence="4" id="KW-0407">Ion channel</keyword>
<dbReference type="SUPFAM" id="SSF57095">
    <property type="entry name" value="Scorpion toxin-like"/>
    <property type="match status" value="1"/>
</dbReference>
<protein>
    <submittedName>
        <fullName evidence="4">Potassium channel toxin meuK5</fullName>
    </submittedName>
</protein>
<keyword evidence="4" id="KW-0406">Ion transport</keyword>
<reference evidence="4" key="1">
    <citation type="submission" date="2015-12" db="EMBL/GenBank/DDBJ databases">
        <title>Iranian mesobuthus eupeus potassium channel toxin.</title>
        <authorList>
            <person name="Baradaran M."/>
            <person name="Jalali A."/>
            <person name="Naderi Soorki M."/>
            <person name="Galehdari H."/>
        </authorList>
    </citation>
    <scope>NUCLEOTIDE SEQUENCE</scope>
    <source>
        <tissue evidence="4">Venom gland</tissue>
    </source>
</reference>
<evidence type="ECO:0000256" key="1">
    <source>
        <dbReference type="ARBA" id="ARBA00004613"/>
    </source>
</evidence>
<dbReference type="AlphaFoldDB" id="A0A143MHF1"/>
<keyword evidence="4" id="KW-0813">Transport</keyword>
<name>A0A143MHF1_MESEU</name>
<dbReference type="EMBL" id="KU253405">
    <property type="protein sequence ID" value="AMX81448.1"/>
    <property type="molecule type" value="mRNA"/>
</dbReference>
<comment type="subcellular location">
    <subcellularLocation>
        <location evidence="1">Secreted</location>
    </subcellularLocation>
</comment>
<keyword evidence="3" id="KW-0732">Signal</keyword>
<dbReference type="GO" id="GO:0034220">
    <property type="term" value="P:monoatomic ion transmembrane transport"/>
    <property type="evidence" value="ECO:0007669"/>
    <property type="project" value="UniProtKB-KW"/>
</dbReference>
<dbReference type="InterPro" id="IPR036574">
    <property type="entry name" value="Scorpion_toxin-like_sf"/>
</dbReference>
<sequence>MKVFFAILLILAVCSMAIWTVNGGFLLVCPNDLFCARRCFGKPPCINGFCLYCH</sequence>
<organism evidence="4">
    <name type="scientific">Mesobuthus eupeus</name>
    <name type="common">Lesser Asian scorpion</name>
    <name type="synonym">Buthus eupeus</name>
    <dbReference type="NCBI Taxonomy" id="34648"/>
    <lineage>
        <taxon>Eukaryota</taxon>
        <taxon>Metazoa</taxon>
        <taxon>Ecdysozoa</taxon>
        <taxon>Arthropoda</taxon>
        <taxon>Chelicerata</taxon>
        <taxon>Arachnida</taxon>
        <taxon>Scorpiones</taxon>
        <taxon>Buthida</taxon>
        <taxon>Buthoidea</taxon>
        <taxon>Buthidae</taxon>
        <taxon>Mesobuthus</taxon>
    </lineage>
</organism>
<dbReference type="GO" id="GO:0005576">
    <property type="term" value="C:extracellular region"/>
    <property type="evidence" value="ECO:0007669"/>
    <property type="project" value="UniProtKB-SubCell"/>
</dbReference>
<evidence type="ECO:0000313" key="4">
    <source>
        <dbReference type="EMBL" id="AMX81448.1"/>
    </source>
</evidence>
<evidence type="ECO:0000256" key="2">
    <source>
        <dbReference type="ARBA" id="ARBA00022525"/>
    </source>
</evidence>
<accession>A0A143MHF1</accession>